<evidence type="ECO:0000313" key="1">
    <source>
        <dbReference type="EMBL" id="AXQ85844.1"/>
    </source>
</evidence>
<dbReference type="EMBL" id="MH587574">
    <property type="protein sequence ID" value="AXQ85844.1"/>
    <property type="molecule type" value="Genomic_DNA"/>
</dbReference>
<geneLocation type="plasmid" evidence="1">
    <name>pWBG731</name>
</geneLocation>
<reference evidence="1" key="1">
    <citation type="submission" date="2018-07" db="EMBL/GenBank/DDBJ databases">
        <title>Complete sequence of the large pWBG749-family conjugative multiresistance plasmid pWBG731 of Staphylococcus aureus.</title>
        <authorList>
            <person name="Ramsay J.P."/>
            <person name="Yui Eto K."/>
            <person name="O'Brien F.G."/>
            <person name="Grubb W.W.B."/>
            <person name="Murphy R.J."/>
            <person name="Coombs G.W."/>
        </authorList>
    </citation>
    <scope>NUCLEOTIDE SEQUENCE</scope>
    <source>
        <strain evidence="1">WBG10514</strain>
        <plasmid evidence="1">pWBG731</plasmid>
    </source>
</reference>
<dbReference type="AlphaFoldDB" id="A0A385EKR1"/>
<sequence length="223" mass="26694">MNVEMENLCVIGYDENEIFGNYDEDDLQEAVDELYIRLKEHLDKHYTVEEQMKLHYDKLIKLFEYIDVYQYSYTSYEDFKEFLSIYNEIAPYDYFVKKIEIKQEDEPIVIGYICAYGLNNYLNDFQKFTITVRRIDNTSSMKVLAKHEIKGYLVSLIKQEISYVTNEFSPLDIINSEIKYINELVDLYNKIKKGTLPLLVLREFIEIYNAKYCDLDGYIKVHK</sequence>
<proteinExistence type="predicted"/>
<gene>
    <name evidence="1" type="ORF">pWBG731_00053</name>
</gene>
<organism evidence="1">
    <name type="scientific">Staphylococcus aureus</name>
    <dbReference type="NCBI Taxonomy" id="1280"/>
    <lineage>
        <taxon>Bacteria</taxon>
        <taxon>Bacillati</taxon>
        <taxon>Bacillota</taxon>
        <taxon>Bacilli</taxon>
        <taxon>Bacillales</taxon>
        <taxon>Staphylococcaceae</taxon>
        <taxon>Staphylococcus</taxon>
    </lineage>
</organism>
<keyword evidence="1" id="KW-0614">Plasmid</keyword>
<dbReference type="RefSeq" id="WP_076742292.1">
    <property type="nucleotide sequence ID" value="NZ_VLNQ01000095.1"/>
</dbReference>
<protein>
    <submittedName>
        <fullName evidence="1">Uncharacterized protein</fullName>
    </submittedName>
</protein>
<accession>A0A385EKR1</accession>
<name>A0A385EKR1_STAAU</name>